<dbReference type="Pfam" id="PF08448">
    <property type="entry name" value="PAS_4"/>
    <property type="match status" value="1"/>
</dbReference>
<dbReference type="Gene3D" id="3.30.565.10">
    <property type="entry name" value="Histidine kinase-like ATPase, C-terminal domain"/>
    <property type="match status" value="1"/>
</dbReference>
<dbReference type="InterPro" id="IPR005467">
    <property type="entry name" value="His_kinase_dom"/>
</dbReference>
<dbReference type="GO" id="GO:0016772">
    <property type="term" value="F:transferase activity, transferring phosphorus-containing groups"/>
    <property type="evidence" value="ECO:0007669"/>
    <property type="project" value="InterPro"/>
</dbReference>
<accession>A0A0F8CME2</accession>
<dbReference type="NCBIfam" id="TIGR00229">
    <property type="entry name" value="sensory_box"/>
    <property type="match status" value="2"/>
</dbReference>
<proteinExistence type="predicted"/>
<keyword evidence="5" id="KW-1185">Reference proteome</keyword>
<dbReference type="Gene3D" id="3.30.450.20">
    <property type="entry name" value="PAS domain"/>
    <property type="match status" value="2"/>
</dbReference>
<sequence length="609" mass="67732">MNDAYPTDDSPDDGAGQAALFPLLSGEGNQRLVVEWIQAHDRYTLVDPDQPVETATFDCCILDGEMLQTHAETLRARKRKAKPALLPCLLLIPEADLSLIETDSGEIADSVVFETADEVVSMPIKKAELEWRTQALVRLRTQSQRLKERTETLELFKQAVEASGHAIWISDTDGTINYVNPAFESITGYSRDEAVGESPNLLNSGEMDDNFYSDLWETITAGDTWHEEITNQRSDGSQYVADQTIAPIVEDGEPRAFVAVQTDITERKELEGRLSLYRDIIERLEDPIMIQTCEGEFRLVNDALCSFAGLSRDELLGDGEYTFMDEETATTIARQKQRVIETEQPVEYSVEPTFKHSDREAIFYTSRYPYYEDGELAGTLAICRNVTDLEERTRQLHVLDNILRHNIRNELNVIHGRGEQLQRYLEGEPKAAAGTIVDRAETLLTTSEKSREITTVLSDSYGPTSVDIGQVVRVLAKETADDWPNADVDVTGPTQLVVSAAESITAAIEELLTNAVIHNDSENPHVRVNLAVEGSWGTLSVRDNGPGIPEFDRDVLESGGAIETLSHGSGLGLWLVYWTVNHSGGKINVDEREPRGTEVTIWFPLETGG</sequence>
<evidence type="ECO:0000259" key="3">
    <source>
        <dbReference type="PROSITE" id="PS50113"/>
    </source>
</evidence>
<dbReference type="CDD" id="cd00075">
    <property type="entry name" value="HATPase"/>
    <property type="match status" value="1"/>
</dbReference>
<evidence type="ECO:0000259" key="2">
    <source>
        <dbReference type="PROSITE" id="PS50112"/>
    </source>
</evidence>
<feature type="domain" description="PAS" evidence="2">
    <location>
        <begin position="152"/>
        <end position="198"/>
    </location>
</feature>
<dbReference type="CDD" id="cd00130">
    <property type="entry name" value="PAS"/>
    <property type="match status" value="2"/>
</dbReference>
<dbReference type="OrthoDB" id="200505at2157"/>
<comment type="caution">
    <text evidence="4">The sequence shown here is derived from an EMBL/GenBank/DDBJ whole genome shotgun (WGS) entry which is preliminary data.</text>
</comment>
<dbReference type="InterPro" id="IPR000700">
    <property type="entry name" value="PAS-assoc_C"/>
</dbReference>
<dbReference type="PROSITE" id="PS50109">
    <property type="entry name" value="HIS_KIN"/>
    <property type="match status" value="1"/>
</dbReference>
<feature type="domain" description="PAS" evidence="2">
    <location>
        <begin position="273"/>
        <end position="343"/>
    </location>
</feature>
<dbReference type="Proteomes" id="UP000053331">
    <property type="component" value="Unassembled WGS sequence"/>
</dbReference>
<dbReference type="PROSITE" id="PS50113">
    <property type="entry name" value="PAC"/>
    <property type="match status" value="1"/>
</dbReference>
<dbReference type="SUPFAM" id="SSF55874">
    <property type="entry name" value="ATPase domain of HSP90 chaperone/DNA topoisomerase II/histidine kinase"/>
    <property type="match status" value="1"/>
</dbReference>
<protein>
    <recommendedName>
        <fullName evidence="6">Histidine kinase</fullName>
    </recommendedName>
</protein>
<dbReference type="AlphaFoldDB" id="A0A0F8CME2"/>
<dbReference type="Pfam" id="PF13426">
    <property type="entry name" value="PAS_9"/>
    <property type="match status" value="1"/>
</dbReference>
<dbReference type="SUPFAM" id="SSF55785">
    <property type="entry name" value="PYP-like sensor domain (PAS domain)"/>
    <property type="match status" value="2"/>
</dbReference>
<dbReference type="InterPro" id="IPR001610">
    <property type="entry name" value="PAC"/>
</dbReference>
<dbReference type="InterPro" id="IPR013656">
    <property type="entry name" value="PAS_4"/>
</dbReference>
<dbReference type="SMART" id="SM00091">
    <property type="entry name" value="PAS"/>
    <property type="match status" value="2"/>
</dbReference>
<dbReference type="InterPro" id="IPR036890">
    <property type="entry name" value="HATPase_C_sf"/>
</dbReference>
<dbReference type="Pfam" id="PF02518">
    <property type="entry name" value="HATPase_c"/>
    <property type="match status" value="1"/>
</dbReference>
<feature type="domain" description="PAC" evidence="3">
    <location>
        <begin position="225"/>
        <end position="276"/>
    </location>
</feature>
<dbReference type="InterPro" id="IPR000014">
    <property type="entry name" value="PAS"/>
</dbReference>
<dbReference type="PRINTS" id="PR00344">
    <property type="entry name" value="BCTRLSENSOR"/>
</dbReference>
<gene>
    <name evidence="4" type="ORF">FK85_23255</name>
</gene>
<reference evidence="4 5" key="1">
    <citation type="journal article" date="2015" name="Genome Announc.">
        <title>Draft genome sequence of a Halorubrum H3 strain isolated from the burlinskoye salt lake (Altai Krai, Russia).</title>
        <authorList>
            <person name="Rozanov A.S."/>
            <person name="Bryanskaya A.V."/>
            <person name="Malup T.K."/>
            <person name="Kotenko A.V."/>
            <person name="Peltek S.E."/>
        </authorList>
    </citation>
    <scope>NUCLEOTIDE SEQUENCE [LARGE SCALE GENOMIC DNA]</scope>
    <source>
        <strain evidence="4 5">H3</strain>
    </source>
</reference>
<evidence type="ECO:0000313" key="5">
    <source>
        <dbReference type="Proteomes" id="UP000053331"/>
    </source>
</evidence>
<organism evidence="4 5">
    <name type="scientific">Halorubrum saccharovorum</name>
    <dbReference type="NCBI Taxonomy" id="2248"/>
    <lineage>
        <taxon>Archaea</taxon>
        <taxon>Methanobacteriati</taxon>
        <taxon>Methanobacteriota</taxon>
        <taxon>Stenosarchaea group</taxon>
        <taxon>Halobacteria</taxon>
        <taxon>Halobacteriales</taxon>
        <taxon>Haloferacaceae</taxon>
        <taxon>Halorubrum</taxon>
    </lineage>
</organism>
<feature type="domain" description="Histidine kinase" evidence="1">
    <location>
        <begin position="402"/>
        <end position="607"/>
    </location>
</feature>
<dbReference type="PANTHER" id="PTHR43065:SF23">
    <property type="entry name" value="SENSOR HISTIDINE KINASE PDTAS"/>
    <property type="match status" value="1"/>
</dbReference>
<evidence type="ECO:0008006" key="6">
    <source>
        <dbReference type="Google" id="ProtNLM"/>
    </source>
</evidence>
<evidence type="ECO:0000259" key="1">
    <source>
        <dbReference type="PROSITE" id="PS50109"/>
    </source>
</evidence>
<dbReference type="SMART" id="SM00387">
    <property type="entry name" value="HATPase_c"/>
    <property type="match status" value="1"/>
</dbReference>
<dbReference type="PANTHER" id="PTHR43065">
    <property type="entry name" value="SENSOR HISTIDINE KINASE"/>
    <property type="match status" value="1"/>
</dbReference>
<name>A0A0F8CME2_9EURY</name>
<dbReference type="PROSITE" id="PS50112">
    <property type="entry name" value="PAS"/>
    <property type="match status" value="2"/>
</dbReference>
<dbReference type="SMART" id="SM00086">
    <property type="entry name" value="PAC"/>
    <property type="match status" value="2"/>
</dbReference>
<dbReference type="EMBL" id="JNFH02000002">
    <property type="protein sequence ID" value="KKF40082.1"/>
    <property type="molecule type" value="Genomic_DNA"/>
</dbReference>
<dbReference type="InterPro" id="IPR004358">
    <property type="entry name" value="Sig_transdc_His_kin-like_C"/>
</dbReference>
<dbReference type="InterPro" id="IPR003594">
    <property type="entry name" value="HATPase_dom"/>
</dbReference>
<evidence type="ECO:0000313" key="4">
    <source>
        <dbReference type="EMBL" id="KKF40082.1"/>
    </source>
</evidence>
<dbReference type="InterPro" id="IPR035965">
    <property type="entry name" value="PAS-like_dom_sf"/>
</dbReference>